<keyword evidence="2" id="KW-1185">Reference proteome</keyword>
<dbReference type="PANTHER" id="PTHR39297">
    <property type="entry name" value="CUB DOMAIN-CONTAINING PROTEIN"/>
    <property type="match status" value="1"/>
</dbReference>
<gene>
    <name evidence="1" type="ORF">GSLYS_00005794001</name>
</gene>
<proteinExistence type="predicted"/>
<dbReference type="Proteomes" id="UP001497497">
    <property type="component" value="Unassembled WGS sequence"/>
</dbReference>
<evidence type="ECO:0000313" key="1">
    <source>
        <dbReference type="EMBL" id="CAL1531699.1"/>
    </source>
</evidence>
<organism evidence="1 2">
    <name type="scientific">Lymnaea stagnalis</name>
    <name type="common">Great pond snail</name>
    <name type="synonym">Helix stagnalis</name>
    <dbReference type="NCBI Taxonomy" id="6523"/>
    <lineage>
        <taxon>Eukaryota</taxon>
        <taxon>Metazoa</taxon>
        <taxon>Spiralia</taxon>
        <taxon>Lophotrochozoa</taxon>
        <taxon>Mollusca</taxon>
        <taxon>Gastropoda</taxon>
        <taxon>Heterobranchia</taxon>
        <taxon>Euthyneura</taxon>
        <taxon>Panpulmonata</taxon>
        <taxon>Hygrophila</taxon>
        <taxon>Lymnaeoidea</taxon>
        <taxon>Lymnaeidae</taxon>
        <taxon>Lymnaea</taxon>
    </lineage>
</organism>
<dbReference type="PANTHER" id="PTHR39297:SF1">
    <property type="entry name" value="CUB DOMAIN-CONTAINING PROTEIN"/>
    <property type="match status" value="1"/>
</dbReference>
<reference evidence="1 2" key="1">
    <citation type="submission" date="2024-04" db="EMBL/GenBank/DDBJ databases">
        <authorList>
            <consortium name="Genoscope - CEA"/>
            <person name="William W."/>
        </authorList>
    </citation>
    <scope>NUCLEOTIDE SEQUENCE [LARGE SCALE GENOMIC DNA]</scope>
</reference>
<name>A0AAV2HGV1_LYMST</name>
<protein>
    <submittedName>
        <fullName evidence="1">Uncharacterized protein</fullName>
    </submittedName>
</protein>
<dbReference type="EMBL" id="CAXITT010000095">
    <property type="protein sequence ID" value="CAL1531699.1"/>
    <property type="molecule type" value="Genomic_DNA"/>
</dbReference>
<sequence>MVICQFQSKNMLEVWRIPGHVLVCSILILFIARVSYSACPPDDVVTYEVIPEDQYDRNYSSIGSDGKRPLGFMKATWSYNQNNPNPCILLKDTSGRRVEIMVEAIPAAKICVNVGGPQTQYCSDPGSGQMYQCVKTLSSNVYLEFVGDDAGESDIQFWYRLVLGPLPADDTEDRWCDDHHRDRYPSSLRTLPDGYSLNLEPTNPSNGGTITTIPQSLFVSLLPLSVSLIKYLN</sequence>
<accession>A0AAV2HGV1</accession>
<comment type="caution">
    <text evidence="1">The sequence shown here is derived from an EMBL/GenBank/DDBJ whole genome shotgun (WGS) entry which is preliminary data.</text>
</comment>
<dbReference type="AlphaFoldDB" id="A0AAV2HGV1"/>
<evidence type="ECO:0000313" key="2">
    <source>
        <dbReference type="Proteomes" id="UP001497497"/>
    </source>
</evidence>